<protein>
    <submittedName>
        <fullName evidence="1">Uncharacterized protein</fullName>
    </submittedName>
</protein>
<keyword evidence="2" id="KW-1185">Reference proteome</keyword>
<evidence type="ECO:0000313" key="2">
    <source>
        <dbReference type="Proteomes" id="UP000242032"/>
    </source>
</evidence>
<accession>A0A2D1GQQ1</accession>
<organism evidence="1 2">
    <name type="scientific">Pseudomonas phage SL2</name>
    <dbReference type="NCBI Taxonomy" id="2041345"/>
    <lineage>
        <taxon>Viruses</taxon>
        <taxon>Duplodnaviria</taxon>
        <taxon>Heunggongvirae</taxon>
        <taxon>Uroviricota</taxon>
        <taxon>Caudoviricetes</taxon>
        <taxon>Chimalliviridae</taxon>
        <taxon>Phikzvirus</taxon>
        <taxon>Phikzvirus SL2</taxon>
    </lineage>
</organism>
<proteinExistence type="predicted"/>
<gene>
    <name evidence="1" type="ORF">SL2_087</name>
</gene>
<dbReference type="EMBL" id="MF805716">
    <property type="protein sequence ID" value="ATN94664.1"/>
    <property type="molecule type" value="Genomic_DNA"/>
</dbReference>
<reference evidence="1 2" key="1">
    <citation type="journal article" date="2017" name="Viruses">
        <title>Differential Effect of Newly Isolated Phages Belonging to PB1-Like, phiKZ-Like and LUZ24-Like Viruses against Multi-Drug Resistant Pseudomonas aeruginosa under Varying Growth Conditions.</title>
        <authorList>
            <person name="Latz S."/>
            <person name="Kruttgen A."/>
            <person name="Hafner H."/>
            <person name="Buhl E.M."/>
            <person name="Ritter K."/>
            <person name="Horz H.P."/>
        </authorList>
    </citation>
    <scope>NUCLEOTIDE SEQUENCE [LARGE SCALE GENOMIC DNA]</scope>
</reference>
<name>A0A2D1GQQ1_9CAUD</name>
<dbReference type="Proteomes" id="UP000242032">
    <property type="component" value="Segment"/>
</dbReference>
<evidence type="ECO:0000313" key="1">
    <source>
        <dbReference type="EMBL" id="ATN94664.1"/>
    </source>
</evidence>
<sequence>MNMSTISTGVLVLGGIAFGYHLFDGARSIYKEWSMEYIYKKQMAKVKEQLTEYENKYVEIPSIAEINIYIEPVLTEALNKLDRYSYNCFLHDVEQYIEFIIDNYRVVNR</sequence>